<protein>
    <submittedName>
        <fullName evidence="2">Uncharacterized protein</fullName>
    </submittedName>
</protein>
<feature type="compositionally biased region" description="Basic and acidic residues" evidence="1">
    <location>
        <begin position="69"/>
        <end position="82"/>
    </location>
</feature>
<dbReference type="EMBL" id="BLPF01000005">
    <property type="protein sequence ID" value="GFJ86201.1"/>
    <property type="molecule type" value="Genomic_DNA"/>
</dbReference>
<proteinExistence type="predicted"/>
<comment type="caution">
    <text evidence="2">The sequence shown here is derived from an EMBL/GenBank/DDBJ whole genome shotgun (WGS) entry which is preliminary data.</text>
</comment>
<keyword evidence="3" id="KW-1185">Reference proteome</keyword>
<dbReference type="Proteomes" id="UP000482800">
    <property type="component" value="Unassembled WGS sequence"/>
</dbReference>
<reference evidence="2 3" key="1">
    <citation type="submission" date="2020-03" db="EMBL/GenBank/DDBJ databases">
        <title>Whole genome shotgun sequence of Phytohabitans houttuyneae NBRC 108639.</title>
        <authorList>
            <person name="Komaki H."/>
            <person name="Tamura T."/>
        </authorList>
    </citation>
    <scope>NUCLEOTIDE SEQUENCE [LARGE SCALE GENOMIC DNA]</scope>
    <source>
        <strain evidence="2 3">NBRC 108639</strain>
    </source>
</reference>
<evidence type="ECO:0000256" key="1">
    <source>
        <dbReference type="SAM" id="MobiDB-lite"/>
    </source>
</evidence>
<evidence type="ECO:0000313" key="3">
    <source>
        <dbReference type="Proteomes" id="UP000482800"/>
    </source>
</evidence>
<organism evidence="2 3">
    <name type="scientific">Phytohabitans houttuyneae</name>
    <dbReference type="NCBI Taxonomy" id="1076126"/>
    <lineage>
        <taxon>Bacteria</taxon>
        <taxon>Bacillati</taxon>
        <taxon>Actinomycetota</taxon>
        <taxon>Actinomycetes</taxon>
        <taxon>Micromonosporales</taxon>
        <taxon>Micromonosporaceae</taxon>
    </lineage>
</organism>
<gene>
    <name evidence="2" type="ORF">Phou_103810</name>
</gene>
<dbReference type="AlphaFoldDB" id="A0A6V8KUZ1"/>
<feature type="compositionally biased region" description="Basic and acidic residues" evidence="1">
    <location>
        <begin position="46"/>
        <end position="59"/>
    </location>
</feature>
<sequence length="165" mass="16384">MAERVAGVHGGERRADRLAAQPEAGAGVAQEPAVPVGDAVEGEAADGDRDGASAGDQHRAVGAGRAGRVGHEGVADQVERARQAGVGPRAVERGAARRVGQEAGHAGEADRAGSYPRGVYGAECRGECLRQLGRRRHGAVRCGVAAARGAGADPVAGEGGDQGAG</sequence>
<accession>A0A6V8KUZ1</accession>
<name>A0A6V8KUZ1_9ACTN</name>
<reference evidence="2 3" key="2">
    <citation type="submission" date="2020-03" db="EMBL/GenBank/DDBJ databases">
        <authorList>
            <person name="Ichikawa N."/>
            <person name="Kimura A."/>
            <person name="Kitahashi Y."/>
            <person name="Uohara A."/>
        </authorList>
    </citation>
    <scope>NUCLEOTIDE SEQUENCE [LARGE SCALE GENOMIC DNA]</scope>
    <source>
        <strain evidence="2 3">NBRC 108639</strain>
    </source>
</reference>
<evidence type="ECO:0000313" key="2">
    <source>
        <dbReference type="EMBL" id="GFJ86201.1"/>
    </source>
</evidence>
<feature type="region of interest" description="Disordered" evidence="1">
    <location>
        <begin position="1"/>
        <end position="116"/>
    </location>
</feature>